<organism evidence="4 5">
    <name type="scientific">Vagococcus lutrae LBD1</name>
    <dbReference type="NCBI Taxonomy" id="1408226"/>
    <lineage>
        <taxon>Bacteria</taxon>
        <taxon>Bacillati</taxon>
        <taxon>Bacillota</taxon>
        <taxon>Bacilli</taxon>
        <taxon>Lactobacillales</taxon>
        <taxon>Enterococcaceae</taxon>
        <taxon>Vagococcus</taxon>
    </lineage>
</organism>
<dbReference type="Proteomes" id="UP000018126">
    <property type="component" value="Unassembled WGS sequence"/>
</dbReference>
<dbReference type="Pfam" id="PF00440">
    <property type="entry name" value="TetR_N"/>
    <property type="match status" value="1"/>
</dbReference>
<dbReference type="Pfam" id="PF17924">
    <property type="entry name" value="TetR_C_19"/>
    <property type="match status" value="1"/>
</dbReference>
<dbReference type="InterPro" id="IPR001647">
    <property type="entry name" value="HTH_TetR"/>
</dbReference>
<dbReference type="AlphaFoldDB" id="V6Q3J1"/>
<dbReference type="InterPro" id="IPR050624">
    <property type="entry name" value="HTH-type_Tx_Regulator"/>
</dbReference>
<evidence type="ECO:0000313" key="4">
    <source>
        <dbReference type="EMBL" id="EST89796.1"/>
    </source>
</evidence>
<keyword evidence="5" id="KW-1185">Reference proteome</keyword>
<protein>
    <recommendedName>
        <fullName evidence="3">HTH tetR-type domain-containing protein</fullName>
    </recommendedName>
</protein>
<dbReference type="SUPFAM" id="SSF46689">
    <property type="entry name" value="Homeodomain-like"/>
    <property type="match status" value="1"/>
</dbReference>
<keyword evidence="1 2" id="KW-0238">DNA-binding</keyword>
<dbReference type="InterPro" id="IPR009057">
    <property type="entry name" value="Homeodomain-like_sf"/>
</dbReference>
<evidence type="ECO:0000256" key="1">
    <source>
        <dbReference type="ARBA" id="ARBA00023125"/>
    </source>
</evidence>
<dbReference type="PANTHER" id="PTHR43479">
    <property type="entry name" value="ACREF/ENVCD OPERON REPRESSOR-RELATED"/>
    <property type="match status" value="1"/>
</dbReference>
<gene>
    <name evidence="4" type="ORF">T233_01189</name>
</gene>
<accession>V6Q3J1</accession>
<proteinExistence type="predicted"/>
<evidence type="ECO:0000313" key="5">
    <source>
        <dbReference type="Proteomes" id="UP000018126"/>
    </source>
</evidence>
<evidence type="ECO:0000259" key="3">
    <source>
        <dbReference type="PROSITE" id="PS50977"/>
    </source>
</evidence>
<dbReference type="Gene3D" id="1.10.357.10">
    <property type="entry name" value="Tetracycline Repressor, domain 2"/>
    <property type="match status" value="1"/>
</dbReference>
<comment type="caution">
    <text evidence="4">The sequence shown here is derived from an EMBL/GenBank/DDBJ whole genome shotgun (WGS) entry which is preliminary data.</text>
</comment>
<dbReference type="eggNOG" id="COG1309">
    <property type="taxonomic scope" value="Bacteria"/>
</dbReference>
<feature type="DNA-binding region" description="H-T-H motif" evidence="2">
    <location>
        <begin position="34"/>
        <end position="53"/>
    </location>
</feature>
<dbReference type="GO" id="GO:0003677">
    <property type="term" value="F:DNA binding"/>
    <property type="evidence" value="ECO:0007669"/>
    <property type="project" value="UniProtKB-UniRule"/>
</dbReference>
<dbReference type="RefSeq" id="WP_023606516.1">
    <property type="nucleotide sequence ID" value="NZ_AYSH01000016.1"/>
</dbReference>
<sequence length="211" mass="25075">MPTATFFNLREDKQETIVQAALLEFSQRSLPEALVSNIVKESDIARGSFYKYFEDMEDLYLYVYSLMSKRAHLDVIQAIQETDGHLFNGLERYMEQVIHLYENPVYYHYFKTVTLNLNYTLEQHLLDYRQQNARENTMASFIDKIDLSSLDIHSVEELRSFFKVLTPVIHQCMSDYFAHSWDNETLKKEYQRRINWLKKGVEISEQKEGLS</sequence>
<dbReference type="PROSITE" id="PS50977">
    <property type="entry name" value="HTH_TETR_2"/>
    <property type="match status" value="1"/>
</dbReference>
<dbReference type="STRING" id="1408226.T233_01189"/>
<evidence type="ECO:0000256" key="2">
    <source>
        <dbReference type="PROSITE-ProRule" id="PRU00335"/>
    </source>
</evidence>
<reference evidence="4 5" key="1">
    <citation type="journal article" date="2013" name="Genome Announc.">
        <title>High-Quality Draft Genome Sequence of Vagococcus lutrae Strain LBD1, Isolated from the Largemouth Bass Micropterus salmoides.</title>
        <authorList>
            <person name="Lebreton F."/>
            <person name="Valentino M.D."/>
            <person name="Duncan L.B."/>
            <person name="Zeng Q."/>
            <person name="Manson McGuire A."/>
            <person name="Earl A.M."/>
            <person name="Gilmore M.S."/>
        </authorList>
    </citation>
    <scope>NUCLEOTIDE SEQUENCE [LARGE SCALE GENOMIC DNA]</scope>
    <source>
        <strain evidence="4 5">LBD1</strain>
    </source>
</reference>
<dbReference type="PANTHER" id="PTHR43479:SF11">
    <property type="entry name" value="ACREF_ENVCD OPERON REPRESSOR-RELATED"/>
    <property type="match status" value="1"/>
</dbReference>
<dbReference type="EMBL" id="AYSH01000016">
    <property type="protein sequence ID" value="EST89796.1"/>
    <property type="molecule type" value="Genomic_DNA"/>
</dbReference>
<name>V6Q3J1_9ENTE</name>
<feature type="domain" description="HTH tetR-type" evidence="3">
    <location>
        <begin position="11"/>
        <end position="71"/>
    </location>
</feature>